<keyword evidence="2" id="KW-1185">Reference proteome</keyword>
<evidence type="ECO:0000313" key="1">
    <source>
        <dbReference type="EMBL" id="KAI0049243.1"/>
    </source>
</evidence>
<name>A0ACB8RYJ5_9AGAM</name>
<organism evidence="1 2">
    <name type="scientific">Auriscalpium vulgare</name>
    <dbReference type="NCBI Taxonomy" id="40419"/>
    <lineage>
        <taxon>Eukaryota</taxon>
        <taxon>Fungi</taxon>
        <taxon>Dikarya</taxon>
        <taxon>Basidiomycota</taxon>
        <taxon>Agaricomycotina</taxon>
        <taxon>Agaricomycetes</taxon>
        <taxon>Russulales</taxon>
        <taxon>Auriscalpiaceae</taxon>
        <taxon>Auriscalpium</taxon>
    </lineage>
</organism>
<proteinExistence type="predicted"/>
<dbReference type="Proteomes" id="UP000814033">
    <property type="component" value="Unassembled WGS sequence"/>
</dbReference>
<gene>
    <name evidence="1" type="ORF">FA95DRAFT_925561</name>
</gene>
<comment type="caution">
    <text evidence="1">The sequence shown here is derived from an EMBL/GenBank/DDBJ whole genome shotgun (WGS) entry which is preliminary data.</text>
</comment>
<reference evidence="1" key="2">
    <citation type="journal article" date="2022" name="New Phytol.">
        <title>Evolutionary transition to the ectomycorrhizal habit in the genomes of a hyperdiverse lineage of mushroom-forming fungi.</title>
        <authorList>
            <person name="Looney B."/>
            <person name="Miyauchi S."/>
            <person name="Morin E."/>
            <person name="Drula E."/>
            <person name="Courty P.E."/>
            <person name="Kohler A."/>
            <person name="Kuo A."/>
            <person name="LaButti K."/>
            <person name="Pangilinan J."/>
            <person name="Lipzen A."/>
            <person name="Riley R."/>
            <person name="Andreopoulos W."/>
            <person name="He G."/>
            <person name="Johnson J."/>
            <person name="Nolan M."/>
            <person name="Tritt A."/>
            <person name="Barry K.W."/>
            <person name="Grigoriev I.V."/>
            <person name="Nagy L.G."/>
            <person name="Hibbett D."/>
            <person name="Henrissat B."/>
            <person name="Matheny P.B."/>
            <person name="Labbe J."/>
            <person name="Martin F.M."/>
        </authorList>
    </citation>
    <scope>NUCLEOTIDE SEQUENCE</scope>
    <source>
        <strain evidence="1">FP105234-sp</strain>
    </source>
</reference>
<evidence type="ECO:0000313" key="2">
    <source>
        <dbReference type="Proteomes" id="UP000814033"/>
    </source>
</evidence>
<sequence>MAIAVSCRRVRRARSGHSGFDRLPPSTRPYNADPITNISASGSSPRVSGAPTARASPACRHLGPPRTCLPPHSHSAAPPSPALQSGLDFACLPPAPCSPGQCHRPPTPAAHCTGHPSVHPAAAAGSPKGHLAHTLIIPPHPCEPQSSHRSHRDSLPVPGVPSRRPTSFRLPAHRHPACPRPDRSSSLPPATVALGPRRAPTPSPHAAACVAIHLQTLLPSRIPISNSGPFQCHRPLTDHARSATADGVVHPGRPGPYHPATGPRRPHGALTSPHRPHTRPRLYGYPPFSRRRLMPPRPCRSLPYPPATIHLHPRPVCLGYPAPSARRRWVPHHHGTCLAPAQMLPGQLPCLPWCPRPCSLHLRC</sequence>
<accession>A0ACB8RYJ5</accession>
<protein>
    <submittedName>
        <fullName evidence="1">Uncharacterized protein</fullName>
    </submittedName>
</protein>
<dbReference type="EMBL" id="MU275876">
    <property type="protein sequence ID" value="KAI0049243.1"/>
    <property type="molecule type" value="Genomic_DNA"/>
</dbReference>
<reference evidence="1" key="1">
    <citation type="submission" date="2021-02" db="EMBL/GenBank/DDBJ databases">
        <authorList>
            <consortium name="DOE Joint Genome Institute"/>
            <person name="Ahrendt S."/>
            <person name="Looney B.P."/>
            <person name="Miyauchi S."/>
            <person name="Morin E."/>
            <person name="Drula E."/>
            <person name="Courty P.E."/>
            <person name="Chicoki N."/>
            <person name="Fauchery L."/>
            <person name="Kohler A."/>
            <person name="Kuo A."/>
            <person name="Labutti K."/>
            <person name="Pangilinan J."/>
            <person name="Lipzen A."/>
            <person name="Riley R."/>
            <person name="Andreopoulos W."/>
            <person name="He G."/>
            <person name="Johnson J."/>
            <person name="Barry K.W."/>
            <person name="Grigoriev I.V."/>
            <person name="Nagy L."/>
            <person name="Hibbett D."/>
            <person name="Henrissat B."/>
            <person name="Matheny P.B."/>
            <person name="Labbe J."/>
            <person name="Martin F."/>
        </authorList>
    </citation>
    <scope>NUCLEOTIDE SEQUENCE</scope>
    <source>
        <strain evidence="1">FP105234-sp</strain>
    </source>
</reference>